<dbReference type="InterPro" id="IPR050624">
    <property type="entry name" value="HTH-type_Tx_Regulator"/>
</dbReference>
<dbReference type="InterPro" id="IPR023772">
    <property type="entry name" value="DNA-bd_HTH_TetR-type_CS"/>
</dbReference>
<comment type="caution">
    <text evidence="7">The sequence shown here is derived from an EMBL/GenBank/DDBJ whole genome shotgun (WGS) entry which is preliminary data.</text>
</comment>
<dbReference type="PRINTS" id="PR00455">
    <property type="entry name" value="HTHTETR"/>
</dbReference>
<keyword evidence="8" id="KW-1185">Reference proteome</keyword>
<evidence type="ECO:0000256" key="3">
    <source>
        <dbReference type="ARBA" id="ARBA00023125"/>
    </source>
</evidence>
<dbReference type="Gene3D" id="1.10.357.10">
    <property type="entry name" value="Tetracycline Repressor, domain 2"/>
    <property type="match status" value="1"/>
</dbReference>
<keyword evidence="4" id="KW-0804">Transcription</keyword>
<dbReference type="AlphaFoldDB" id="A0A5J5H6G4"/>
<evidence type="ECO:0000256" key="4">
    <source>
        <dbReference type="ARBA" id="ARBA00023163"/>
    </source>
</evidence>
<dbReference type="Proteomes" id="UP000326671">
    <property type="component" value="Unassembled WGS sequence"/>
</dbReference>
<dbReference type="SUPFAM" id="SSF46689">
    <property type="entry name" value="Homeodomain-like"/>
    <property type="match status" value="1"/>
</dbReference>
<evidence type="ECO:0000256" key="5">
    <source>
        <dbReference type="PROSITE-ProRule" id="PRU00335"/>
    </source>
</evidence>
<dbReference type="PANTHER" id="PTHR43479:SF11">
    <property type="entry name" value="ACREF_ENVCD OPERON REPRESSOR-RELATED"/>
    <property type="match status" value="1"/>
</dbReference>
<gene>
    <name evidence="7" type="ORF">F4V44_22960</name>
</gene>
<dbReference type="RefSeq" id="WP_150442348.1">
    <property type="nucleotide sequence ID" value="NZ_VYKL01000041.1"/>
</dbReference>
<keyword evidence="1" id="KW-0678">Repressor</keyword>
<evidence type="ECO:0000259" key="6">
    <source>
        <dbReference type="PROSITE" id="PS50977"/>
    </source>
</evidence>
<accession>A0A5J5H6G4</accession>
<evidence type="ECO:0000256" key="2">
    <source>
        <dbReference type="ARBA" id="ARBA00023015"/>
    </source>
</evidence>
<sequence length="185" mass="21342">MITDKKERIIEAATASFSQFGFKGTTMDSVAKIAKVGKGTVYSYFENKEELFNEIVDRAIKQMMSAGNQALQPGIPLHENIRHVLEAILAFRQNHLFIFKMVQEARDIQTVPVIETIEKIDQEIIDYLKGLIQQQIEKGETIQQDPEFLAFLLFKTYLLLISDWEKHHPPLDSSKITEVLQRQVY</sequence>
<dbReference type="OrthoDB" id="9812484at2"/>
<dbReference type="InterPro" id="IPR001647">
    <property type="entry name" value="HTH_TetR"/>
</dbReference>
<protein>
    <submittedName>
        <fullName evidence="7">TetR/AcrR family transcriptional regulator</fullName>
    </submittedName>
</protein>
<dbReference type="PROSITE" id="PS50977">
    <property type="entry name" value="HTH_TETR_2"/>
    <property type="match status" value="1"/>
</dbReference>
<dbReference type="InterPro" id="IPR009057">
    <property type="entry name" value="Homeodomain-like_sf"/>
</dbReference>
<keyword evidence="3 5" id="KW-0238">DNA-binding</keyword>
<dbReference type="PANTHER" id="PTHR43479">
    <property type="entry name" value="ACREF/ENVCD OPERON REPRESSOR-RELATED"/>
    <property type="match status" value="1"/>
</dbReference>
<organism evidence="7 8">
    <name type="scientific">Niallia endozanthoxylica</name>
    <dbReference type="NCBI Taxonomy" id="2036016"/>
    <lineage>
        <taxon>Bacteria</taxon>
        <taxon>Bacillati</taxon>
        <taxon>Bacillota</taxon>
        <taxon>Bacilli</taxon>
        <taxon>Bacillales</taxon>
        <taxon>Bacillaceae</taxon>
        <taxon>Niallia</taxon>
    </lineage>
</organism>
<dbReference type="InterPro" id="IPR036271">
    <property type="entry name" value="Tet_transcr_reg_TetR-rel_C_sf"/>
</dbReference>
<dbReference type="Pfam" id="PF00440">
    <property type="entry name" value="TetR_N"/>
    <property type="match status" value="1"/>
</dbReference>
<feature type="DNA-binding region" description="H-T-H motif" evidence="5">
    <location>
        <begin position="26"/>
        <end position="45"/>
    </location>
</feature>
<dbReference type="EMBL" id="VYKL01000041">
    <property type="protein sequence ID" value="KAA9015518.1"/>
    <property type="molecule type" value="Genomic_DNA"/>
</dbReference>
<evidence type="ECO:0000313" key="7">
    <source>
        <dbReference type="EMBL" id="KAA9015518.1"/>
    </source>
</evidence>
<dbReference type="FunFam" id="1.10.10.60:FF:000141">
    <property type="entry name" value="TetR family transcriptional regulator"/>
    <property type="match status" value="1"/>
</dbReference>
<proteinExistence type="predicted"/>
<feature type="domain" description="HTH tetR-type" evidence="6">
    <location>
        <begin position="3"/>
        <end position="63"/>
    </location>
</feature>
<reference evidence="7 8" key="1">
    <citation type="submission" date="2019-09" db="EMBL/GenBank/DDBJ databases">
        <title>Whole genome sequences of isolates from the Mars Exploration Rovers.</title>
        <authorList>
            <person name="Seuylemezian A."/>
            <person name="Vaishampayan P."/>
        </authorList>
    </citation>
    <scope>NUCLEOTIDE SEQUENCE [LARGE SCALE GENOMIC DNA]</scope>
    <source>
        <strain evidence="7 8">MER_TA_151</strain>
    </source>
</reference>
<name>A0A5J5H6G4_9BACI</name>
<dbReference type="SUPFAM" id="SSF48498">
    <property type="entry name" value="Tetracyclin repressor-like, C-terminal domain"/>
    <property type="match status" value="1"/>
</dbReference>
<evidence type="ECO:0000313" key="8">
    <source>
        <dbReference type="Proteomes" id="UP000326671"/>
    </source>
</evidence>
<keyword evidence="2" id="KW-0805">Transcription regulation</keyword>
<dbReference type="GO" id="GO:0045892">
    <property type="term" value="P:negative regulation of DNA-templated transcription"/>
    <property type="evidence" value="ECO:0007669"/>
    <property type="project" value="UniProtKB-ARBA"/>
</dbReference>
<evidence type="ECO:0000256" key="1">
    <source>
        <dbReference type="ARBA" id="ARBA00022491"/>
    </source>
</evidence>
<dbReference type="PROSITE" id="PS01081">
    <property type="entry name" value="HTH_TETR_1"/>
    <property type="match status" value="1"/>
</dbReference>
<dbReference type="GO" id="GO:0003677">
    <property type="term" value="F:DNA binding"/>
    <property type="evidence" value="ECO:0007669"/>
    <property type="project" value="UniProtKB-UniRule"/>
</dbReference>